<sequence>IIMSVYSSDSDIDHHDRRHGHRIKLFGHERPLHYTFGGGKVADILLWRNKKLSAAILAGLTITWFLFEVAEYHFVTLLSHILLITMVALFIWFRTAWLINWTPPDMDEIRLPEATCRSFFKNVNWVLLKFYEISSGEDLRLFFQAMCSLWMLSVIGTYISTLNLFYIVVLCMETLPTLYERHRMEVDNLATKIYREWKKLYRKFEHTFLDKIPRGPVKEKKHY</sequence>
<dbReference type="OrthoDB" id="567788at2759"/>
<protein>
    <recommendedName>
        <fullName evidence="6">Reticulon-like protein</fullName>
    </recommendedName>
</protein>
<keyword evidence="3 6" id="KW-0256">Endoplasmic reticulum</keyword>
<comment type="caution">
    <text evidence="8">The sequence shown here is derived from an EMBL/GenBank/DDBJ whole genome shotgun (WGS) entry which is preliminary data.</text>
</comment>
<feature type="transmembrane region" description="Helical" evidence="6">
    <location>
        <begin position="77"/>
        <end position="99"/>
    </location>
</feature>
<evidence type="ECO:0000256" key="5">
    <source>
        <dbReference type="ARBA" id="ARBA00023136"/>
    </source>
</evidence>
<dbReference type="GO" id="GO:0009617">
    <property type="term" value="P:response to bacterium"/>
    <property type="evidence" value="ECO:0007669"/>
    <property type="project" value="InterPro"/>
</dbReference>
<feature type="domain" description="Reticulon" evidence="7">
    <location>
        <begin position="41"/>
        <end position="223"/>
    </location>
</feature>
<dbReference type="EMBL" id="JXTB01000095">
    <property type="protein sequence ID" value="PON64497.1"/>
    <property type="molecule type" value="Genomic_DNA"/>
</dbReference>
<dbReference type="AlphaFoldDB" id="A0A2P5CTX6"/>
<dbReference type="STRING" id="3476.A0A2P5CTX6"/>
<dbReference type="InterPro" id="IPR045064">
    <property type="entry name" value="Reticulon-like"/>
</dbReference>
<evidence type="ECO:0000259" key="7">
    <source>
        <dbReference type="PROSITE" id="PS50845"/>
    </source>
</evidence>
<evidence type="ECO:0000256" key="3">
    <source>
        <dbReference type="ARBA" id="ARBA00022824"/>
    </source>
</evidence>
<evidence type="ECO:0000256" key="4">
    <source>
        <dbReference type="ARBA" id="ARBA00022989"/>
    </source>
</evidence>
<name>A0A2P5CTX6_PARAD</name>
<keyword evidence="9" id="KW-1185">Reference proteome</keyword>
<dbReference type="PANTHER" id="PTHR10994">
    <property type="entry name" value="RETICULON"/>
    <property type="match status" value="1"/>
</dbReference>
<keyword evidence="2 6" id="KW-0812">Transmembrane</keyword>
<reference evidence="9" key="1">
    <citation type="submission" date="2016-06" db="EMBL/GenBank/DDBJ databases">
        <title>Parallel loss of symbiosis genes in relatives of nitrogen-fixing non-legume Parasponia.</title>
        <authorList>
            <person name="Van Velzen R."/>
            <person name="Holmer R."/>
            <person name="Bu F."/>
            <person name="Rutten L."/>
            <person name="Van Zeijl A."/>
            <person name="Liu W."/>
            <person name="Santuari L."/>
            <person name="Cao Q."/>
            <person name="Sharma T."/>
            <person name="Shen D."/>
            <person name="Roswanjaya Y."/>
            <person name="Wardhani T."/>
            <person name="Kalhor M.S."/>
            <person name="Jansen J."/>
            <person name="Van den Hoogen J."/>
            <person name="Gungor B."/>
            <person name="Hartog M."/>
            <person name="Hontelez J."/>
            <person name="Verver J."/>
            <person name="Yang W.-C."/>
            <person name="Schijlen E."/>
            <person name="Repin R."/>
            <person name="Schilthuizen M."/>
            <person name="Schranz E."/>
            <person name="Heidstra R."/>
            <person name="Miyata K."/>
            <person name="Fedorova E."/>
            <person name="Kohlen W."/>
            <person name="Bisseling T."/>
            <person name="Smit S."/>
            <person name="Geurts R."/>
        </authorList>
    </citation>
    <scope>NUCLEOTIDE SEQUENCE [LARGE SCALE GENOMIC DNA]</scope>
    <source>
        <strain evidence="9">cv. WU1-14</strain>
    </source>
</reference>
<dbReference type="PANTHER" id="PTHR10994:SF157">
    <property type="entry name" value="RETICULON-LIKE PROTEIN B14"/>
    <property type="match status" value="1"/>
</dbReference>
<feature type="non-terminal residue" evidence="8">
    <location>
        <position position="1"/>
    </location>
</feature>
<comment type="subcellular location">
    <subcellularLocation>
        <location evidence="1 6">Endoplasmic reticulum membrane</location>
        <topology evidence="1 6">Multi-pass membrane protein</topology>
    </subcellularLocation>
</comment>
<evidence type="ECO:0000256" key="1">
    <source>
        <dbReference type="ARBA" id="ARBA00004477"/>
    </source>
</evidence>
<gene>
    <name evidence="8" type="ORF">PanWU01x14_123740</name>
</gene>
<evidence type="ECO:0000313" key="9">
    <source>
        <dbReference type="Proteomes" id="UP000237105"/>
    </source>
</evidence>
<proteinExistence type="predicted"/>
<dbReference type="InterPro" id="IPR003388">
    <property type="entry name" value="Reticulon"/>
</dbReference>
<dbReference type="GO" id="GO:0005789">
    <property type="term" value="C:endoplasmic reticulum membrane"/>
    <property type="evidence" value="ECO:0007669"/>
    <property type="project" value="UniProtKB-SubCell"/>
</dbReference>
<dbReference type="Proteomes" id="UP000237105">
    <property type="component" value="Unassembled WGS sequence"/>
</dbReference>
<accession>A0A2P5CTX6</accession>
<feature type="transmembrane region" description="Helical" evidence="6">
    <location>
        <begin position="52"/>
        <end position="70"/>
    </location>
</feature>
<evidence type="ECO:0000313" key="8">
    <source>
        <dbReference type="EMBL" id="PON64497.1"/>
    </source>
</evidence>
<evidence type="ECO:0000256" key="2">
    <source>
        <dbReference type="ARBA" id="ARBA00022692"/>
    </source>
</evidence>
<keyword evidence="5 6" id="KW-0472">Membrane</keyword>
<organism evidence="8 9">
    <name type="scientific">Parasponia andersonii</name>
    <name type="common">Sponia andersonii</name>
    <dbReference type="NCBI Taxonomy" id="3476"/>
    <lineage>
        <taxon>Eukaryota</taxon>
        <taxon>Viridiplantae</taxon>
        <taxon>Streptophyta</taxon>
        <taxon>Embryophyta</taxon>
        <taxon>Tracheophyta</taxon>
        <taxon>Spermatophyta</taxon>
        <taxon>Magnoliopsida</taxon>
        <taxon>eudicotyledons</taxon>
        <taxon>Gunneridae</taxon>
        <taxon>Pentapetalae</taxon>
        <taxon>rosids</taxon>
        <taxon>fabids</taxon>
        <taxon>Rosales</taxon>
        <taxon>Cannabaceae</taxon>
        <taxon>Parasponia</taxon>
    </lineage>
</organism>
<feature type="transmembrane region" description="Helical" evidence="6">
    <location>
        <begin position="149"/>
        <end position="175"/>
    </location>
</feature>
<dbReference type="Pfam" id="PF02453">
    <property type="entry name" value="Reticulon"/>
    <property type="match status" value="1"/>
</dbReference>
<evidence type="ECO:0000256" key="6">
    <source>
        <dbReference type="RuleBase" id="RU363132"/>
    </source>
</evidence>
<keyword evidence="4 6" id="KW-1133">Transmembrane helix</keyword>
<dbReference type="PROSITE" id="PS50845">
    <property type="entry name" value="RETICULON"/>
    <property type="match status" value="1"/>
</dbReference>